<evidence type="ECO:0000313" key="2">
    <source>
        <dbReference type="WBParaSite" id="nRc.2.0.1.t46495-RA"/>
    </source>
</evidence>
<accession>A0A915L5Y1</accession>
<name>A0A915L5Y1_ROMCU</name>
<dbReference type="WBParaSite" id="nRc.2.0.1.t46495-RA">
    <property type="protein sequence ID" value="nRc.2.0.1.t46495-RA"/>
    <property type="gene ID" value="nRc.2.0.1.g46495"/>
</dbReference>
<dbReference type="Proteomes" id="UP000887565">
    <property type="component" value="Unplaced"/>
</dbReference>
<dbReference type="AlphaFoldDB" id="A0A915L5Y1"/>
<organism evidence="1 2">
    <name type="scientific">Romanomermis culicivorax</name>
    <name type="common">Nematode worm</name>
    <dbReference type="NCBI Taxonomy" id="13658"/>
    <lineage>
        <taxon>Eukaryota</taxon>
        <taxon>Metazoa</taxon>
        <taxon>Ecdysozoa</taxon>
        <taxon>Nematoda</taxon>
        <taxon>Enoplea</taxon>
        <taxon>Dorylaimia</taxon>
        <taxon>Mermithida</taxon>
        <taxon>Mermithoidea</taxon>
        <taxon>Mermithidae</taxon>
        <taxon>Romanomermis</taxon>
    </lineage>
</organism>
<evidence type="ECO:0000313" key="1">
    <source>
        <dbReference type="Proteomes" id="UP000887565"/>
    </source>
</evidence>
<keyword evidence="1" id="KW-1185">Reference proteome</keyword>
<proteinExistence type="predicted"/>
<sequence length="256" mass="26490">MKECGSIKCSPIRRFHLDDIGFSPGKSMTKPPHRWTLRRTPIFGDQGAVAIGNGDTSMTLTSSLRVRNISPKVLATMGDGFAVATGCCWAIANSVWAPVFVIDGNAATTAVCCALRLTCFTVPRMASTASDDGSPSNRILSTGVARIVPLAINSSARQATSGPNIHSATGANSITSAAVSASTSNSLLSSTHGRWGYFVAKSVDQTARIGLVMDEESGFTLTGIAYFGGGSGKADNRVGAQTTAAAENPILITQTG</sequence>
<protein>
    <submittedName>
        <fullName evidence="2">Uncharacterized protein</fullName>
    </submittedName>
</protein>
<reference evidence="2" key="1">
    <citation type="submission" date="2022-11" db="UniProtKB">
        <authorList>
            <consortium name="WormBaseParasite"/>
        </authorList>
    </citation>
    <scope>IDENTIFICATION</scope>
</reference>